<protein>
    <submittedName>
        <fullName evidence="6">Sigma-F factor regulator</fullName>
    </submittedName>
</protein>
<dbReference type="Pfam" id="PF07228">
    <property type="entry name" value="SpoIIE"/>
    <property type="match status" value="1"/>
</dbReference>
<dbReference type="PROSITE" id="PS50801">
    <property type="entry name" value="STAS"/>
    <property type="match status" value="1"/>
</dbReference>
<evidence type="ECO:0000256" key="1">
    <source>
        <dbReference type="ARBA" id="ARBA00022801"/>
    </source>
</evidence>
<dbReference type="Gene3D" id="3.60.40.10">
    <property type="entry name" value="PPM-type phosphatase domain"/>
    <property type="match status" value="1"/>
</dbReference>
<dbReference type="PANTHER" id="PTHR43156">
    <property type="entry name" value="STAGE II SPORULATION PROTEIN E-RELATED"/>
    <property type="match status" value="1"/>
</dbReference>
<dbReference type="Pfam" id="PF01740">
    <property type="entry name" value="STAS"/>
    <property type="match status" value="1"/>
</dbReference>
<comment type="caution">
    <text evidence="6">The sequence shown here is derived from an EMBL/GenBank/DDBJ whole genome shotgun (WGS) entry which is preliminary data.</text>
</comment>
<dbReference type="EMBL" id="BAAAQD010000066">
    <property type="protein sequence ID" value="GAA1577556.1"/>
    <property type="molecule type" value="Genomic_DNA"/>
</dbReference>
<dbReference type="PROSITE" id="PS50113">
    <property type="entry name" value="PAC"/>
    <property type="match status" value="1"/>
</dbReference>
<dbReference type="CDD" id="cd07043">
    <property type="entry name" value="STAS_anti-anti-sigma_factors"/>
    <property type="match status" value="1"/>
</dbReference>
<dbReference type="InterPro" id="IPR013656">
    <property type="entry name" value="PAS_4"/>
</dbReference>
<dbReference type="InterPro" id="IPR001932">
    <property type="entry name" value="PPM-type_phosphatase-like_dom"/>
</dbReference>
<feature type="domain" description="STAS" evidence="5">
    <location>
        <begin position="584"/>
        <end position="631"/>
    </location>
</feature>
<evidence type="ECO:0000259" key="5">
    <source>
        <dbReference type="PROSITE" id="PS50801"/>
    </source>
</evidence>
<keyword evidence="1" id="KW-0378">Hydrolase</keyword>
<dbReference type="InterPro" id="IPR003594">
    <property type="entry name" value="HATPase_dom"/>
</dbReference>
<dbReference type="Pfam" id="PF13581">
    <property type="entry name" value="HATPase_c_2"/>
    <property type="match status" value="1"/>
</dbReference>
<dbReference type="InterPro" id="IPR002645">
    <property type="entry name" value="STAS_dom"/>
</dbReference>
<dbReference type="PANTHER" id="PTHR43156:SF2">
    <property type="entry name" value="STAGE II SPORULATION PROTEIN E"/>
    <property type="match status" value="1"/>
</dbReference>
<dbReference type="InterPro" id="IPR035965">
    <property type="entry name" value="PAS-like_dom_sf"/>
</dbReference>
<gene>
    <name evidence="6" type="ORF">GCM10009827_119210</name>
</gene>
<keyword evidence="2" id="KW-0175">Coiled coil</keyword>
<evidence type="ECO:0000259" key="4">
    <source>
        <dbReference type="PROSITE" id="PS50113"/>
    </source>
</evidence>
<dbReference type="InterPro" id="IPR036513">
    <property type="entry name" value="STAS_dom_sf"/>
</dbReference>
<evidence type="ECO:0000256" key="2">
    <source>
        <dbReference type="SAM" id="Coils"/>
    </source>
</evidence>
<proteinExistence type="predicted"/>
<name>A0ABP4PET0_9ACTN</name>
<dbReference type="InterPro" id="IPR036457">
    <property type="entry name" value="PPM-type-like_dom_sf"/>
</dbReference>
<feature type="coiled-coil region" evidence="2">
    <location>
        <begin position="152"/>
        <end position="179"/>
    </location>
</feature>
<organism evidence="6 7">
    <name type="scientific">Dactylosporangium maewongense</name>
    <dbReference type="NCBI Taxonomy" id="634393"/>
    <lineage>
        <taxon>Bacteria</taxon>
        <taxon>Bacillati</taxon>
        <taxon>Actinomycetota</taxon>
        <taxon>Actinomycetes</taxon>
        <taxon>Micromonosporales</taxon>
        <taxon>Micromonosporaceae</taxon>
        <taxon>Dactylosporangium</taxon>
    </lineage>
</organism>
<reference evidence="7" key="1">
    <citation type="journal article" date="2019" name="Int. J. Syst. Evol. Microbiol.">
        <title>The Global Catalogue of Microorganisms (GCM) 10K type strain sequencing project: providing services to taxonomists for standard genome sequencing and annotation.</title>
        <authorList>
            <consortium name="The Broad Institute Genomics Platform"/>
            <consortium name="The Broad Institute Genome Sequencing Center for Infectious Disease"/>
            <person name="Wu L."/>
            <person name="Ma J."/>
        </authorList>
    </citation>
    <scope>NUCLEOTIDE SEQUENCE [LARGE SCALE GENOMIC DNA]</scope>
    <source>
        <strain evidence="7">JCM 15933</strain>
    </source>
</reference>
<dbReference type="SUPFAM" id="SSF55874">
    <property type="entry name" value="ATPase domain of HSP90 chaperone/DNA topoisomerase II/histidine kinase"/>
    <property type="match status" value="1"/>
</dbReference>
<dbReference type="InterPro" id="IPR052016">
    <property type="entry name" value="Bact_Sigma-Reg"/>
</dbReference>
<sequence length="694" mass="73743">MSIRGEEPNVSVADDDQDLSWLAGDALTVRRVFDQMPLLVTALEGDAAQLRVVAMTAQYRQFVGRQDVVGRMLREAFAEFAGQQILEFFERVAVTGVAETAREFRITFDRPDLGDQVEVFVDFTISPFYGPDGRLVGALGNVQDVTERVRERQAAQAQAAEAQARYEQARDVINALQRELLPAGVPVLPGLEVAASYLLADAETAAGGDWFDAVVLPDERVALIVGDVVGHGLAASATMGQLRVLLREQLLASGDLLTALTRVNTAAAWVPGAKAATVCVAVLDPATGTVTYCTAGHPAPLLLPAAGEARFLPISGAGPLGVGGTFTAAVLGTATLDTADTILLYTDGILERPGTTIAQSSVELAQVAGDIAAGYGIRDDGLLPTQRICGQTLELLTRRTGRADDITLLAGRRTNPPKSLNLTFSLVGDDQLEVLRTELSDWLAGCGVDAHDDGVVRHAVVELVTNSLEHAYLDRADADATCELTATIGPDGHLHAQVTDRGTWRKPQPSPDRGLGLQLAEAMVDHLRIRHDQHGTTATIDLTLTRPAWLLTTDQLNAGHPARPPGQSEPLLILDQPWAPTPRIRVDGPIDAATTNHVERALREAGAVGTRNLTVDLTGVTHLASAGVAALHRLTAIHHTNDTTLQLYAPIAGPADMILTLVGLNHTTHDPHTTPGNDEAKAAPDHGPDDPVEQ</sequence>
<dbReference type="InterPro" id="IPR000700">
    <property type="entry name" value="PAS-assoc_C"/>
</dbReference>
<dbReference type="SUPFAM" id="SSF81606">
    <property type="entry name" value="PP2C-like"/>
    <property type="match status" value="1"/>
</dbReference>
<keyword evidence="7" id="KW-1185">Reference proteome</keyword>
<dbReference type="SUPFAM" id="SSF55785">
    <property type="entry name" value="PYP-like sensor domain (PAS domain)"/>
    <property type="match status" value="1"/>
</dbReference>
<feature type="region of interest" description="Disordered" evidence="3">
    <location>
        <begin position="668"/>
        <end position="694"/>
    </location>
</feature>
<dbReference type="Proteomes" id="UP001501470">
    <property type="component" value="Unassembled WGS sequence"/>
</dbReference>
<evidence type="ECO:0000256" key="3">
    <source>
        <dbReference type="SAM" id="MobiDB-lite"/>
    </source>
</evidence>
<dbReference type="InterPro" id="IPR036890">
    <property type="entry name" value="HATPase_C_sf"/>
</dbReference>
<dbReference type="Gene3D" id="3.30.750.24">
    <property type="entry name" value="STAS domain"/>
    <property type="match status" value="1"/>
</dbReference>
<dbReference type="Gene3D" id="3.30.565.10">
    <property type="entry name" value="Histidine kinase-like ATPase, C-terminal domain"/>
    <property type="match status" value="1"/>
</dbReference>
<dbReference type="CDD" id="cd16936">
    <property type="entry name" value="HATPase_RsbW-like"/>
    <property type="match status" value="1"/>
</dbReference>
<accession>A0ABP4PET0</accession>
<dbReference type="SMART" id="SM00331">
    <property type="entry name" value="PP2C_SIG"/>
    <property type="match status" value="1"/>
</dbReference>
<dbReference type="SUPFAM" id="SSF52091">
    <property type="entry name" value="SpoIIaa-like"/>
    <property type="match status" value="1"/>
</dbReference>
<evidence type="ECO:0000313" key="6">
    <source>
        <dbReference type="EMBL" id="GAA1577556.1"/>
    </source>
</evidence>
<evidence type="ECO:0000313" key="7">
    <source>
        <dbReference type="Proteomes" id="UP001501470"/>
    </source>
</evidence>
<dbReference type="Pfam" id="PF08448">
    <property type="entry name" value="PAS_4"/>
    <property type="match status" value="1"/>
</dbReference>
<feature type="domain" description="PAC" evidence="4">
    <location>
        <begin position="102"/>
        <end position="157"/>
    </location>
</feature>
<dbReference type="Gene3D" id="3.30.450.20">
    <property type="entry name" value="PAS domain"/>
    <property type="match status" value="1"/>
</dbReference>